<dbReference type="RefSeq" id="WP_229955990.1">
    <property type="nucleotide sequence ID" value="NZ_BAAAEM010000002.1"/>
</dbReference>
<sequence>MPEQLTLQNTQSSNIVRGFRDTISDRIKPLLNDHPFALLDFPDHSNVGDSAIWLGETQFFADHAKPPAYTSKLKSHDSCQMEQAIGDGTIFLHGGGNFGTIWKSHQDFRLKLLERFRDQPIVQLPQSIFFDNYDAVDETARAIEQHGNFTLLVRDQRSLEFSRCHFQCEVFLCPDMALYMEPLERLTPSHDFYYLMRTDFERSVRGKADHPGHSFESGDWLTEDKLQMRMTAATAKLMDFGHSPNAARVLKYDRLANTRLKRGIASLSSGRVVVTDRLHGHILSTLLGIPHVALDNSYGKLQNFIQAWTSEIGFLRTADTLEEAQALAEELLS</sequence>
<evidence type="ECO:0000259" key="1">
    <source>
        <dbReference type="Pfam" id="PF04230"/>
    </source>
</evidence>
<keyword evidence="3" id="KW-1185">Reference proteome</keyword>
<comment type="caution">
    <text evidence="2">The sequence shown here is derived from an EMBL/GenBank/DDBJ whole genome shotgun (WGS) entry which is preliminary data.</text>
</comment>
<name>A0ABN1AEC6_9SPHN</name>
<feature type="domain" description="Polysaccharide pyruvyl transferase" evidence="1">
    <location>
        <begin position="46"/>
        <end position="298"/>
    </location>
</feature>
<dbReference type="InterPro" id="IPR007345">
    <property type="entry name" value="Polysacch_pyruvyl_Trfase"/>
</dbReference>
<dbReference type="EMBL" id="BAAAEM010000002">
    <property type="protein sequence ID" value="GAA0474418.1"/>
    <property type="molecule type" value="Genomic_DNA"/>
</dbReference>
<gene>
    <name evidence="2" type="ORF">GCM10009096_14900</name>
</gene>
<protein>
    <submittedName>
        <fullName evidence="2">Polysaccharide pyruvyl transferase family protein</fullName>
    </submittedName>
</protein>
<dbReference type="Proteomes" id="UP001500713">
    <property type="component" value="Unassembled WGS sequence"/>
</dbReference>
<evidence type="ECO:0000313" key="2">
    <source>
        <dbReference type="EMBL" id="GAA0474418.1"/>
    </source>
</evidence>
<accession>A0ABN1AEC6</accession>
<evidence type="ECO:0000313" key="3">
    <source>
        <dbReference type="Proteomes" id="UP001500713"/>
    </source>
</evidence>
<organism evidence="2 3">
    <name type="scientific">Parasphingorhabdus litoris</name>
    <dbReference type="NCBI Taxonomy" id="394733"/>
    <lineage>
        <taxon>Bacteria</taxon>
        <taxon>Pseudomonadati</taxon>
        <taxon>Pseudomonadota</taxon>
        <taxon>Alphaproteobacteria</taxon>
        <taxon>Sphingomonadales</taxon>
        <taxon>Sphingomonadaceae</taxon>
        <taxon>Parasphingorhabdus</taxon>
    </lineage>
</organism>
<reference evidence="2 3" key="1">
    <citation type="journal article" date="2019" name="Int. J. Syst. Evol. Microbiol.">
        <title>The Global Catalogue of Microorganisms (GCM) 10K type strain sequencing project: providing services to taxonomists for standard genome sequencing and annotation.</title>
        <authorList>
            <consortium name="The Broad Institute Genomics Platform"/>
            <consortium name="The Broad Institute Genome Sequencing Center for Infectious Disease"/>
            <person name="Wu L."/>
            <person name="Ma J."/>
        </authorList>
    </citation>
    <scope>NUCLEOTIDE SEQUENCE [LARGE SCALE GENOMIC DNA]</scope>
    <source>
        <strain evidence="2 3">JCM 14162</strain>
    </source>
</reference>
<dbReference type="GO" id="GO:0016740">
    <property type="term" value="F:transferase activity"/>
    <property type="evidence" value="ECO:0007669"/>
    <property type="project" value="UniProtKB-KW"/>
</dbReference>
<keyword evidence="2" id="KW-0808">Transferase</keyword>
<dbReference type="Pfam" id="PF04230">
    <property type="entry name" value="PS_pyruv_trans"/>
    <property type="match status" value="1"/>
</dbReference>
<proteinExistence type="predicted"/>